<keyword evidence="3" id="KW-1185">Reference proteome</keyword>
<evidence type="ECO:0000313" key="3">
    <source>
        <dbReference type="Proteomes" id="UP001196413"/>
    </source>
</evidence>
<evidence type="ECO:0000313" key="2">
    <source>
        <dbReference type="EMBL" id="KAJ1357275.1"/>
    </source>
</evidence>
<evidence type="ECO:0000256" key="1">
    <source>
        <dbReference type="SAM" id="MobiDB-lite"/>
    </source>
</evidence>
<comment type="caution">
    <text evidence="2">The sequence shown here is derived from an EMBL/GenBank/DDBJ whole genome shotgun (WGS) entry which is preliminary data.</text>
</comment>
<protein>
    <submittedName>
        <fullName evidence="2">Uncharacterized protein</fullName>
    </submittedName>
</protein>
<feature type="region of interest" description="Disordered" evidence="1">
    <location>
        <begin position="1"/>
        <end position="24"/>
    </location>
</feature>
<dbReference type="EMBL" id="JAHQIW010003083">
    <property type="protein sequence ID" value="KAJ1357275.1"/>
    <property type="molecule type" value="Genomic_DNA"/>
</dbReference>
<dbReference type="AlphaFoldDB" id="A0AAD5MG03"/>
<sequence>MGEDFTGVKGDAKSGDGSPGCGSRTVGREARLPALEHKCVQRTIFFAALVIVALLPTHTRICSARSYACV</sequence>
<proteinExistence type="predicted"/>
<dbReference type="Proteomes" id="UP001196413">
    <property type="component" value="Unassembled WGS sequence"/>
</dbReference>
<accession>A0AAD5MG03</accession>
<organism evidence="2 3">
    <name type="scientific">Parelaphostrongylus tenuis</name>
    <name type="common">Meningeal worm</name>
    <dbReference type="NCBI Taxonomy" id="148309"/>
    <lineage>
        <taxon>Eukaryota</taxon>
        <taxon>Metazoa</taxon>
        <taxon>Ecdysozoa</taxon>
        <taxon>Nematoda</taxon>
        <taxon>Chromadorea</taxon>
        <taxon>Rhabditida</taxon>
        <taxon>Rhabditina</taxon>
        <taxon>Rhabditomorpha</taxon>
        <taxon>Strongyloidea</taxon>
        <taxon>Metastrongylidae</taxon>
        <taxon>Parelaphostrongylus</taxon>
    </lineage>
</organism>
<reference evidence="2" key="1">
    <citation type="submission" date="2021-06" db="EMBL/GenBank/DDBJ databases">
        <title>Parelaphostrongylus tenuis whole genome reference sequence.</title>
        <authorList>
            <person name="Garwood T.J."/>
            <person name="Larsen P.A."/>
            <person name="Fountain-Jones N.M."/>
            <person name="Garbe J.R."/>
            <person name="Macchietto M.G."/>
            <person name="Kania S.A."/>
            <person name="Gerhold R.W."/>
            <person name="Richards J.E."/>
            <person name="Wolf T.M."/>
        </authorList>
    </citation>
    <scope>NUCLEOTIDE SEQUENCE</scope>
    <source>
        <strain evidence="2">MNPRO001-30</strain>
        <tissue evidence="2">Meninges</tissue>
    </source>
</reference>
<name>A0AAD5MG03_PARTN</name>
<gene>
    <name evidence="2" type="ORF">KIN20_015393</name>
</gene>